<dbReference type="EMBL" id="JBEHCU010002181">
    <property type="protein sequence ID" value="KAL1403033.1"/>
    <property type="molecule type" value="Genomic_DNA"/>
</dbReference>
<proteinExistence type="predicted"/>
<organism evidence="2 3">
    <name type="scientific">Culex pipiens pipiens</name>
    <name type="common">Northern house mosquito</name>
    <dbReference type="NCBI Taxonomy" id="38569"/>
    <lineage>
        <taxon>Eukaryota</taxon>
        <taxon>Metazoa</taxon>
        <taxon>Ecdysozoa</taxon>
        <taxon>Arthropoda</taxon>
        <taxon>Hexapoda</taxon>
        <taxon>Insecta</taxon>
        <taxon>Pterygota</taxon>
        <taxon>Neoptera</taxon>
        <taxon>Endopterygota</taxon>
        <taxon>Diptera</taxon>
        <taxon>Nematocera</taxon>
        <taxon>Culicoidea</taxon>
        <taxon>Culicidae</taxon>
        <taxon>Culicinae</taxon>
        <taxon>Culicini</taxon>
        <taxon>Culex</taxon>
        <taxon>Culex</taxon>
    </lineage>
</organism>
<evidence type="ECO:0000313" key="3">
    <source>
        <dbReference type="Proteomes" id="UP001562425"/>
    </source>
</evidence>
<dbReference type="Proteomes" id="UP001562425">
    <property type="component" value="Unassembled WGS sequence"/>
</dbReference>
<reference evidence="2 3" key="1">
    <citation type="submission" date="2024-05" db="EMBL/GenBank/DDBJ databases">
        <title>Culex pipiens pipiens assembly and annotation.</title>
        <authorList>
            <person name="Alout H."/>
            <person name="Durand T."/>
        </authorList>
    </citation>
    <scope>NUCLEOTIDE SEQUENCE [LARGE SCALE GENOMIC DNA]</scope>
    <source>
        <strain evidence="2">HA-2024</strain>
        <tissue evidence="2">Whole body</tissue>
    </source>
</reference>
<sequence length="99" mass="10854">SFLAFLKGSAKQVAAEVEGRRKFSFAVFSEELLLLSRHGFSAQLIDLCSLDLAPKKTATSRFGLDWDETAPTPKGYKRTSSSSSVTRTKCADNTVNHPE</sequence>
<evidence type="ECO:0000313" key="2">
    <source>
        <dbReference type="EMBL" id="KAL1403033.1"/>
    </source>
</evidence>
<feature type="non-terminal residue" evidence="2">
    <location>
        <position position="99"/>
    </location>
</feature>
<evidence type="ECO:0000256" key="1">
    <source>
        <dbReference type="SAM" id="MobiDB-lite"/>
    </source>
</evidence>
<protein>
    <submittedName>
        <fullName evidence="2">Uncharacterized protein</fullName>
    </submittedName>
</protein>
<comment type="caution">
    <text evidence="2">The sequence shown here is derived from an EMBL/GenBank/DDBJ whole genome shotgun (WGS) entry which is preliminary data.</text>
</comment>
<dbReference type="AlphaFoldDB" id="A0ABD1DU70"/>
<feature type="non-terminal residue" evidence="2">
    <location>
        <position position="1"/>
    </location>
</feature>
<accession>A0ABD1DU70</accession>
<name>A0ABD1DU70_CULPP</name>
<feature type="compositionally biased region" description="Polar residues" evidence="1">
    <location>
        <begin position="85"/>
        <end position="99"/>
    </location>
</feature>
<feature type="region of interest" description="Disordered" evidence="1">
    <location>
        <begin position="68"/>
        <end position="99"/>
    </location>
</feature>
<keyword evidence="3" id="KW-1185">Reference proteome</keyword>
<gene>
    <name evidence="2" type="ORF">pipiens_000929</name>
</gene>